<dbReference type="InterPro" id="IPR011004">
    <property type="entry name" value="Trimer_LpxA-like_sf"/>
</dbReference>
<dbReference type="Proteomes" id="UP000552560">
    <property type="component" value="Unassembled WGS sequence"/>
</dbReference>
<organism evidence="2 3">
    <name type="scientific">Pseudomonas veronii</name>
    <dbReference type="NCBI Taxonomy" id="76761"/>
    <lineage>
        <taxon>Bacteria</taxon>
        <taxon>Pseudomonadati</taxon>
        <taxon>Pseudomonadota</taxon>
        <taxon>Gammaproteobacteria</taxon>
        <taxon>Pseudomonadales</taxon>
        <taxon>Pseudomonadaceae</taxon>
        <taxon>Pseudomonas</taxon>
    </lineage>
</organism>
<comment type="similarity">
    <text evidence="1">Belongs to the transferase hexapeptide repeat family.</text>
</comment>
<name>A0A0R3BHJ6_PSEVE</name>
<keyword evidence="2" id="KW-0808">Transferase</keyword>
<dbReference type="InterPro" id="IPR050179">
    <property type="entry name" value="Trans_hexapeptide_repeat"/>
</dbReference>
<dbReference type="SUPFAM" id="SSF51161">
    <property type="entry name" value="Trimeric LpxA-like enzymes"/>
    <property type="match status" value="1"/>
</dbReference>
<reference evidence="2 3" key="1">
    <citation type="journal article" date="2020" name="Front. Microbiol.">
        <title>Genetic Organization of the aprX-lipA2 Operon Affects the Proteolytic Potential of Pseudomonas Species in Milk.</title>
        <authorList>
            <person name="Maier C."/>
            <person name="Huptas C."/>
            <person name="von Neubeck M."/>
            <person name="Scherer S."/>
            <person name="Wenning M."/>
            <person name="Lucking G."/>
        </authorList>
    </citation>
    <scope>NUCLEOTIDE SEQUENCE [LARGE SCALE GENOMIC DNA]</scope>
    <source>
        <strain evidence="2 3">WS 4671</strain>
    </source>
</reference>
<dbReference type="Gene3D" id="2.160.10.10">
    <property type="entry name" value="Hexapeptide repeat proteins"/>
    <property type="match status" value="1"/>
</dbReference>
<dbReference type="GO" id="GO:0016740">
    <property type="term" value="F:transferase activity"/>
    <property type="evidence" value="ECO:0007669"/>
    <property type="project" value="UniProtKB-KW"/>
</dbReference>
<dbReference type="AlphaFoldDB" id="A0A0R3BHJ6"/>
<proteinExistence type="inferred from homology"/>
<dbReference type="PANTHER" id="PTHR43300:SF11">
    <property type="entry name" value="ACETYLTRANSFERASE RV3034C-RELATED"/>
    <property type="match status" value="1"/>
</dbReference>
<dbReference type="Pfam" id="PF00132">
    <property type="entry name" value="Hexapep"/>
    <property type="match status" value="1"/>
</dbReference>
<sequence length="205" mass="23251">MKLLRIWRDRQERKALRALPKLERATQKLRNRYPQFSFGIGTYGDLKVHDWHEGTTLRVGAYTSIAGNVEVYLGGHHRIDWLSCYPFPAKVEEVAYITDFGGSNGDVVIGNDCWISSHAKILSGITIGDGAVVAAGALVTKDVAPYSIVGGNPAKFIRWRFDEPVRQVLEQSAWWYWPETEVRSVAHLLCSSDIEPFIEYLKQRQ</sequence>
<evidence type="ECO:0000313" key="2">
    <source>
        <dbReference type="EMBL" id="NMX97070.1"/>
    </source>
</evidence>
<gene>
    <name evidence="2" type="ORF">HBO43_10740</name>
</gene>
<evidence type="ECO:0000256" key="1">
    <source>
        <dbReference type="ARBA" id="ARBA00007274"/>
    </source>
</evidence>
<comment type="caution">
    <text evidence="2">The sequence shown here is derived from an EMBL/GenBank/DDBJ whole genome shotgun (WGS) entry which is preliminary data.</text>
</comment>
<accession>A0A0R3BHJ6</accession>
<dbReference type="InterPro" id="IPR001451">
    <property type="entry name" value="Hexapep"/>
</dbReference>
<dbReference type="OrthoDB" id="9815592at2"/>
<evidence type="ECO:0000313" key="3">
    <source>
        <dbReference type="Proteomes" id="UP000552560"/>
    </source>
</evidence>
<dbReference type="EMBL" id="JAAQWE010000008">
    <property type="protein sequence ID" value="NMX97070.1"/>
    <property type="molecule type" value="Genomic_DNA"/>
</dbReference>
<dbReference type="RefSeq" id="WP_057004134.1">
    <property type="nucleotide sequence ID" value="NZ_CP149793.1"/>
</dbReference>
<dbReference type="PANTHER" id="PTHR43300">
    <property type="entry name" value="ACETYLTRANSFERASE"/>
    <property type="match status" value="1"/>
</dbReference>
<protein>
    <submittedName>
        <fullName evidence="2">CatB-related O-acetyltransferase</fullName>
    </submittedName>
</protein>
<dbReference type="CDD" id="cd03349">
    <property type="entry name" value="LbH_XAT"/>
    <property type="match status" value="1"/>
</dbReference>